<protein>
    <recommendedName>
        <fullName evidence="3">Amino acid transporter</fullName>
    </recommendedName>
</protein>
<sequence length="199" mass="22461">MRRRYDPTTDLWCPLSVDEVRPVLAGSRAWLSGGVALDLWLGITSRPHGDIDISVLADDWPRLAAMLPAGLRPYAAQSGWLTPLDEATTDEPIENIWCLDELRGAWRLQVNFETGDTERWTYRRDPGIHRPWSEAVIDVDGVRVVAPAVQLLWKSLSPEPKDDADLRMVNPLLPAVERAWLADSIASAHPDSRWLRPVR</sequence>
<dbReference type="Proteomes" id="UP000266298">
    <property type="component" value="Unassembled WGS sequence"/>
</dbReference>
<organism evidence="1 2">
    <name type="scientific">Clavibacter michiganensis</name>
    <dbReference type="NCBI Taxonomy" id="28447"/>
    <lineage>
        <taxon>Bacteria</taxon>
        <taxon>Bacillati</taxon>
        <taxon>Actinomycetota</taxon>
        <taxon>Actinomycetes</taxon>
        <taxon>Micrococcales</taxon>
        <taxon>Microbacteriaceae</taxon>
        <taxon>Clavibacter</taxon>
    </lineage>
</organism>
<dbReference type="RefSeq" id="WP_051629271.1">
    <property type="nucleotide sequence ID" value="NZ_QWEC01000006.1"/>
</dbReference>
<evidence type="ECO:0000313" key="2">
    <source>
        <dbReference type="Proteomes" id="UP000266298"/>
    </source>
</evidence>
<gene>
    <name evidence="1" type="ORF">DZF96_01105</name>
</gene>
<dbReference type="Gene3D" id="3.30.460.40">
    <property type="match status" value="1"/>
</dbReference>
<dbReference type="EMBL" id="QWEC01000006">
    <property type="protein sequence ID" value="RII98880.1"/>
    <property type="molecule type" value="Genomic_DNA"/>
</dbReference>
<comment type="caution">
    <text evidence="1">The sequence shown here is derived from an EMBL/GenBank/DDBJ whole genome shotgun (WGS) entry which is preliminary data.</text>
</comment>
<dbReference type="InterPro" id="IPR019646">
    <property type="entry name" value="Aminoglyc_AdlTrfase"/>
</dbReference>
<dbReference type="Pfam" id="PF10706">
    <property type="entry name" value="Aminoglyc_resit"/>
    <property type="match status" value="1"/>
</dbReference>
<proteinExistence type="predicted"/>
<name>A0A399NXJ2_9MICO</name>
<evidence type="ECO:0008006" key="3">
    <source>
        <dbReference type="Google" id="ProtNLM"/>
    </source>
</evidence>
<dbReference type="AlphaFoldDB" id="A0A399NXJ2"/>
<reference evidence="1 2" key="1">
    <citation type="submission" date="2018-08" db="EMBL/GenBank/DDBJ databases">
        <title>Genome Sequence of Clavibacter michiganensis Subspecies type strains, and the Atypical Peach-Colored Strains Isolated from Tomato.</title>
        <authorList>
            <person name="Osdaghi E."/>
            <person name="Portier P."/>
            <person name="Briand M."/>
            <person name="Jacques M.-A."/>
        </authorList>
    </citation>
    <scope>NUCLEOTIDE SEQUENCE [LARGE SCALE GENOMIC DNA]</scope>
    <source>
        <strain evidence="1 2">CFBP 7493</strain>
    </source>
</reference>
<evidence type="ECO:0000313" key="1">
    <source>
        <dbReference type="EMBL" id="RII98880.1"/>
    </source>
</evidence>
<accession>A0A399NXJ2</accession>